<dbReference type="GO" id="GO:0005524">
    <property type="term" value="F:ATP binding"/>
    <property type="evidence" value="ECO:0007669"/>
    <property type="project" value="UniProtKB-KW"/>
</dbReference>
<dbReference type="InterPro" id="IPR003593">
    <property type="entry name" value="AAA+_ATPase"/>
</dbReference>
<dbReference type="GO" id="GO:0043215">
    <property type="term" value="P:daunorubicin transport"/>
    <property type="evidence" value="ECO:0007669"/>
    <property type="project" value="InterPro"/>
</dbReference>
<dbReference type="STRING" id="211114.SAMN04489726_3749"/>
<dbReference type="SMART" id="SM00382">
    <property type="entry name" value="AAA"/>
    <property type="match status" value="1"/>
</dbReference>
<dbReference type="PANTHER" id="PTHR42711">
    <property type="entry name" value="ABC TRANSPORTER ATP-BINDING PROTEIN"/>
    <property type="match status" value="1"/>
</dbReference>
<evidence type="ECO:0000256" key="7">
    <source>
        <dbReference type="ARBA" id="ARBA00023136"/>
    </source>
</evidence>
<dbReference type="Gene3D" id="3.40.50.300">
    <property type="entry name" value="P-loop containing nucleotide triphosphate hydrolases"/>
    <property type="match status" value="1"/>
</dbReference>
<keyword evidence="5 11" id="KW-0067">ATP-binding</keyword>
<evidence type="ECO:0000313" key="12">
    <source>
        <dbReference type="Proteomes" id="UP000183376"/>
    </source>
</evidence>
<dbReference type="SUPFAM" id="SSF52540">
    <property type="entry name" value="P-loop containing nucleoside triphosphate hydrolases"/>
    <property type="match status" value="1"/>
</dbReference>
<keyword evidence="12" id="KW-1185">Reference proteome</keyword>
<keyword evidence="4" id="KW-0547">Nucleotide-binding</keyword>
<dbReference type="InterPro" id="IPR017871">
    <property type="entry name" value="ABC_transporter-like_CS"/>
</dbReference>
<keyword evidence="7" id="KW-0472">Membrane</keyword>
<feature type="domain" description="ABC transporter" evidence="10">
    <location>
        <begin position="5"/>
        <end position="235"/>
    </location>
</feature>
<dbReference type="EMBL" id="LT629701">
    <property type="protein sequence ID" value="SDM86689.1"/>
    <property type="molecule type" value="Genomic_DNA"/>
</dbReference>
<evidence type="ECO:0000256" key="9">
    <source>
        <dbReference type="ARBA" id="ARBA00049985"/>
    </source>
</evidence>
<dbReference type="InterPro" id="IPR050763">
    <property type="entry name" value="ABC_transporter_ATP-binding"/>
</dbReference>
<comment type="subcellular location">
    <subcellularLocation>
        <location evidence="1">Cell membrane</location>
        <topology evidence="1">Peripheral membrane protein</topology>
        <orientation evidence="1">Cytoplasmic side</orientation>
    </subcellularLocation>
</comment>
<proteinExistence type="inferred from homology"/>
<dbReference type="PROSITE" id="PS50893">
    <property type="entry name" value="ABC_TRANSPORTER_2"/>
    <property type="match status" value="1"/>
</dbReference>
<name>A0A1G9WQK8_ALLAB</name>
<dbReference type="AlphaFoldDB" id="A0A1G9WQK8"/>
<evidence type="ECO:0000313" key="11">
    <source>
        <dbReference type="EMBL" id="SDM86689.1"/>
    </source>
</evidence>
<evidence type="ECO:0000259" key="10">
    <source>
        <dbReference type="PROSITE" id="PS50893"/>
    </source>
</evidence>
<keyword evidence="3" id="KW-1003">Cell membrane</keyword>
<dbReference type="RefSeq" id="WP_030431033.1">
    <property type="nucleotide sequence ID" value="NZ_JOEF01000016.1"/>
</dbReference>
<protein>
    <submittedName>
        <fullName evidence="11">Oleandomycin transport system ATP-binding protein</fullName>
    </submittedName>
</protein>
<dbReference type="Pfam" id="PF00005">
    <property type="entry name" value="ABC_tran"/>
    <property type="match status" value="1"/>
</dbReference>
<dbReference type="PANTHER" id="PTHR42711:SF19">
    <property type="entry name" value="DOXORUBICIN RESISTANCE ATP-BINDING PROTEIN DRRA"/>
    <property type="match status" value="1"/>
</dbReference>
<reference evidence="11 12" key="1">
    <citation type="submission" date="2016-10" db="EMBL/GenBank/DDBJ databases">
        <authorList>
            <person name="de Groot N.N."/>
        </authorList>
    </citation>
    <scope>NUCLEOTIDE SEQUENCE [LARGE SCALE GENOMIC DNA]</scope>
    <source>
        <strain evidence="11 12">DSM 44149</strain>
    </source>
</reference>
<dbReference type="GO" id="GO:1900753">
    <property type="term" value="P:doxorubicin transport"/>
    <property type="evidence" value="ECO:0007669"/>
    <property type="project" value="InterPro"/>
</dbReference>
<evidence type="ECO:0000256" key="2">
    <source>
        <dbReference type="ARBA" id="ARBA00022448"/>
    </source>
</evidence>
<gene>
    <name evidence="11" type="ORF">SAMN04489726_3749</name>
</gene>
<keyword evidence="2" id="KW-0813">Transport</keyword>
<dbReference type="Proteomes" id="UP000183376">
    <property type="component" value="Chromosome I"/>
</dbReference>
<dbReference type="FunFam" id="3.40.50.300:FF:000589">
    <property type="entry name" value="ABC transporter, ATP-binding subunit"/>
    <property type="match status" value="1"/>
</dbReference>
<dbReference type="PROSITE" id="PS00211">
    <property type="entry name" value="ABC_TRANSPORTER_1"/>
    <property type="match status" value="1"/>
</dbReference>
<evidence type="ECO:0000256" key="4">
    <source>
        <dbReference type="ARBA" id="ARBA00022741"/>
    </source>
</evidence>
<dbReference type="InterPro" id="IPR027417">
    <property type="entry name" value="P-loop_NTPase"/>
</dbReference>
<comment type="similarity">
    <text evidence="9">Belongs to the ABC transporter superfamily. Drug exporter-1 (DrugE1) (TC 3.A.1.105) family.</text>
</comment>
<dbReference type="GO" id="GO:0005886">
    <property type="term" value="C:plasma membrane"/>
    <property type="evidence" value="ECO:0007669"/>
    <property type="project" value="UniProtKB-SubCell"/>
</dbReference>
<evidence type="ECO:0000256" key="6">
    <source>
        <dbReference type="ARBA" id="ARBA00022967"/>
    </source>
</evidence>
<dbReference type="InterPro" id="IPR003439">
    <property type="entry name" value="ABC_transporter-like_ATP-bd"/>
</dbReference>
<sequence length="323" mass="34763">MTMGIEVERLEKHYGDHKAVNGVDLRVPVGTVLGLLGPNGAGKTTTVRMLATLIPPTGGRARVCGYDVATQPREVRRLIGLTGQYAAVDKDISGRDNLYLIARLLDLPKKRAWARVDELLERFDLVAAGGKLVREYSGGMRRRLDLAASLIGDPKVIYLDEPTTGLDPRSRNALWDVVRDLVAEGSTVLLTTQYMEEAEALADSVVVMDNGMVIASGTPAELRARVGGQTLRVKPMRPQDLMAVATVLANARLAGHVDYEAGLVQLPVSGPNDLTVAVRAISGSGIAVSGIDTSIPSLDEVFLTLTGKQRGGVEDTIQFWRIE</sequence>
<dbReference type="InterPro" id="IPR005894">
    <property type="entry name" value="DrrA"/>
</dbReference>
<evidence type="ECO:0000256" key="8">
    <source>
        <dbReference type="ARBA" id="ARBA00023251"/>
    </source>
</evidence>
<dbReference type="GO" id="GO:0046677">
    <property type="term" value="P:response to antibiotic"/>
    <property type="evidence" value="ECO:0007669"/>
    <property type="project" value="UniProtKB-KW"/>
</dbReference>
<dbReference type="NCBIfam" id="TIGR01188">
    <property type="entry name" value="drrA"/>
    <property type="match status" value="1"/>
</dbReference>
<accession>A0A1G9WQK8</accession>
<keyword evidence="8" id="KW-0046">Antibiotic resistance</keyword>
<keyword evidence="6" id="KW-1278">Translocase</keyword>
<dbReference type="OrthoDB" id="9804819at2"/>
<evidence type="ECO:0000256" key="3">
    <source>
        <dbReference type="ARBA" id="ARBA00022475"/>
    </source>
</evidence>
<dbReference type="eggNOG" id="COG1131">
    <property type="taxonomic scope" value="Bacteria"/>
</dbReference>
<evidence type="ECO:0000256" key="1">
    <source>
        <dbReference type="ARBA" id="ARBA00004413"/>
    </source>
</evidence>
<evidence type="ECO:0000256" key="5">
    <source>
        <dbReference type="ARBA" id="ARBA00022840"/>
    </source>
</evidence>
<organism evidence="11 12">
    <name type="scientific">Allokutzneria albata</name>
    <name type="common">Kibdelosporangium albatum</name>
    <dbReference type="NCBI Taxonomy" id="211114"/>
    <lineage>
        <taxon>Bacteria</taxon>
        <taxon>Bacillati</taxon>
        <taxon>Actinomycetota</taxon>
        <taxon>Actinomycetes</taxon>
        <taxon>Pseudonocardiales</taxon>
        <taxon>Pseudonocardiaceae</taxon>
        <taxon>Allokutzneria</taxon>
    </lineage>
</organism>
<dbReference type="GO" id="GO:0016887">
    <property type="term" value="F:ATP hydrolysis activity"/>
    <property type="evidence" value="ECO:0007669"/>
    <property type="project" value="InterPro"/>
</dbReference>